<organism evidence="1 2">
    <name type="scientific">Actinoallomurus bryophytorum</name>
    <dbReference type="NCBI Taxonomy" id="1490222"/>
    <lineage>
        <taxon>Bacteria</taxon>
        <taxon>Bacillati</taxon>
        <taxon>Actinomycetota</taxon>
        <taxon>Actinomycetes</taxon>
        <taxon>Streptosporangiales</taxon>
        <taxon>Thermomonosporaceae</taxon>
        <taxon>Actinoallomurus</taxon>
    </lineage>
</organism>
<dbReference type="RefSeq" id="WP_141956523.1">
    <property type="nucleotide sequence ID" value="NZ_VFOZ01000001.1"/>
</dbReference>
<protein>
    <submittedName>
        <fullName evidence="1">Uncharacterized protein</fullName>
    </submittedName>
</protein>
<reference evidence="1 2" key="1">
    <citation type="submission" date="2019-06" db="EMBL/GenBank/DDBJ databases">
        <title>Sequencing the genomes of 1000 actinobacteria strains.</title>
        <authorList>
            <person name="Klenk H.-P."/>
        </authorList>
    </citation>
    <scope>NUCLEOTIDE SEQUENCE [LARGE SCALE GENOMIC DNA]</scope>
    <source>
        <strain evidence="1 2">DSM 102200</strain>
    </source>
</reference>
<sequence>MSFVGEAAHGAEQLGLFKPVEKFLDVARSGLPKVQAVSPKMLALSDRILEEGHDLIGKLRWRGNSGPDPRTGWRIGEINNRGHINDFARWIKGTGPELGPDSTCNCFEALFVMAHRAHAVDKQALDRLHTKATAAAYISYRAEGDELGAKLAYWKVIEDYLAPGERTRFTIDPATGVGGPDIPAGHVVIIDGMEHVMLSVGARDTLGRHLVLSHADYPEYSPAGPTTSKTFGFLQKTSVEEIVSVMKVRYPIDTSRIDSALPTWLIG</sequence>
<comment type="caution">
    <text evidence="1">The sequence shown here is derived from an EMBL/GenBank/DDBJ whole genome shotgun (WGS) entry which is preliminary data.</text>
</comment>
<dbReference type="Proteomes" id="UP000316096">
    <property type="component" value="Unassembled WGS sequence"/>
</dbReference>
<keyword evidence="2" id="KW-1185">Reference proteome</keyword>
<dbReference type="EMBL" id="VFOZ01000001">
    <property type="protein sequence ID" value="TQL97850.1"/>
    <property type="molecule type" value="Genomic_DNA"/>
</dbReference>
<proteinExistence type="predicted"/>
<name>A0A543CLG6_9ACTN</name>
<evidence type="ECO:0000313" key="1">
    <source>
        <dbReference type="EMBL" id="TQL97850.1"/>
    </source>
</evidence>
<accession>A0A543CLG6</accession>
<dbReference type="OrthoDB" id="9758333at2"/>
<gene>
    <name evidence="1" type="ORF">FB559_3458</name>
</gene>
<dbReference type="AlphaFoldDB" id="A0A543CLG6"/>
<evidence type="ECO:0000313" key="2">
    <source>
        <dbReference type="Proteomes" id="UP000316096"/>
    </source>
</evidence>